<dbReference type="OrthoDB" id="2607755at2759"/>
<evidence type="ECO:0000313" key="3">
    <source>
        <dbReference type="Proteomes" id="UP000307440"/>
    </source>
</evidence>
<protein>
    <submittedName>
        <fullName evidence="2">Uncharacterized protein</fullName>
    </submittedName>
</protein>
<evidence type="ECO:0000256" key="1">
    <source>
        <dbReference type="SAM" id="Phobius"/>
    </source>
</evidence>
<gene>
    <name evidence="2" type="ORF">FA15DRAFT_702683</name>
</gene>
<dbReference type="Proteomes" id="UP000307440">
    <property type="component" value="Unassembled WGS sequence"/>
</dbReference>
<feature type="transmembrane region" description="Helical" evidence="1">
    <location>
        <begin position="96"/>
        <end position="117"/>
    </location>
</feature>
<keyword evidence="3" id="KW-1185">Reference proteome</keyword>
<dbReference type="AlphaFoldDB" id="A0A5C3L1Z4"/>
<sequence>MSRPHPSQRTRQVKKLPLIHVNDTTKARTIFARRLPFWGTTFGTAGFLLCDLIISGSAIHLTYNHWSEGVAVATPEGSQEKQPQQMEYQLRPTWQRVGLCAAHFVAGCCFAGGLLAMKAQLVRSVILASPPVRPGQKPVGEIRRLIVQTAAHRKDVGYSFSAKDTWLEKGRDDTEVLLRSSYGSGRFHLKLAGASIDEQKYPSTEESRKKIIEVWREFTPQKAG</sequence>
<keyword evidence="1" id="KW-1133">Transmembrane helix</keyword>
<organism evidence="2 3">
    <name type="scientific">Coprinopsis marcescibilis</name>
    <name type="common">Agaric fungus</name>
    <name type="synonym">Psathyrella marcescibilis</name>
    <dbReference type="NCBI Taxonomy" id="230819"/>
    <lineage>
        <taxon>Eukaryota</taxon>
        <taxon>Fungi</taxon>
        <taxon>Dikarya</taxon>
        <taxon>Basidiomycota</taxon>
        <taxon>Agaricomycotina</taxon>
        <taxon>Agaricomycetes</taxon>
        <taxon>Agaricomycetidae</taxon>
        <taxon>Agaricales</taxon>
        <taxon>Agaricineae</taxon>
        <taxon>Psathyrellaceae</taxon>
        <taxon>Coprinopsis</taxon>
    </lineage>
</organism>
<name>A0A5C3L1Z4_COPMA</name>
<feature type="transmembrane region" description="Helical" evidence="1">
    <location>
        <begin position="35"/>
        <end position="59"/>
    </location>
</feature>
<keyword evidence="1" id="KW-0812">Transmembrane</keyword>
<accession>A0A5C3L1Z4</accession>
<proteinExistence type="predicted"/>
<keyword evidence="1" id="KW-0472">Membrane</keyword>
<dbReference type="EMBL" id="ML210173">
    <property type="protein sequence ID" value="TFK26573.1"/>
    <property type="molecule type" value="Genomic_DNA"/>
</dbReference>
<reference evidence="2 3" key="1">
    <citation type="journal article" date="2019" name="Nat. Ecol. Evol.">
        <title>Megaphylogeny resolves global patterns of mushroom evolution.</title>
        <authorList>
            <person name="Varga T."/>
            <person name="Krizsan K."/>
            <person name="Foldi C."/>
            <person name="Dima B."/>
            <person name="Sanchez-Garcia M."/>
            <person name="Sanchez-Ramirez S."/>
            <person name="Szollosi G.J."/>
            <person name="Szarkandi J.G."/>
            <person name="Papp V."/>
            <person name="Albert L."/>
            <person name="Andreopoulos W."/>
            <person name="Angelini C."/>
            <person name="Antonin V."/>
            <person name="Barry K.W."/>
            <person name="Bougher N.L."/>
            <person name="Buchanan P."/>
            <person name="Buyck B."/>
            <person name="Bense V."/>
            <person name="Catcheside P."/>
            <person name="Chovatia M."/>
            <person name="Cooper J."/>
            <person name="Damon W."/>
            <person name="Desjardin D."/>
            <person name="Finy P."/>
            <person name="Geml J."/>
            <person name="Haridas S."/>
            <person name="Hughes K."/>
            <person name="Justo A."/>
            <person name="Karasinski D."/>
            <person name="Kautmanova I."/>
            <person name="Kiss B."/>
            <person name="Kocsube S."/>
            <person name="Kotiranta H."/>
            <person name="LaButti K.M."/>
            <person name="Lechner B.E."/>
            <person name="Liimatainen K."/>
            <person name="Lipzen A."/>
            <person name="Lukacs Z."/>
            <person name="Mihaltcheva S."/>
            <person name="Morgado L.N."/>
            <person name="Niskanen T."/>
            <person name="Noordeloos M.E."/>
            <person name="Ohm R.A."/>
            <person name="Ortiz-Santana B."/>
            <person name="Ovrebo C."/>
            <person name="Racz N."/>
            <person name="Riley R."/>
            <person name="Savchenko A."/>
            <person name="Shiryaev A."/>
            <person name="Soop K."/>
            <person name="Spirin V."/>
            <person name="Szebenyi C."/>
            <person name="Tomsovsky M."/>
            <person name="Tulloss R.E."/>
            <person name="Uehling J."/>
            <person name="Grigoriev I.V."/>
            <person name="Vagvolgyi C."/>
            <person name="Papp T."/>
            <person name="Martin F.M."/>
            <person name="Miettinen O."/>
            <person name="Hibbett D.S."/>
            <person name="Nagy L.G."/>
        </authorList>
    </citation>
    <scope>NUCLEOTIDE SEQUENCE [LARGE SCALE GENOMIC DNA]</scope>
    <source>
        <strain evidence="2 3">CBS 121175</strain>
    </source>
</reference>
<evidence type="ECO:0000313" key="2">
    <source>
        <dbReference type="EMBL" id="TFK26573.1"/>
    </source>
</evidence>